<feature type="chain" id="PRO_5045189353" evidence="2">
    <location>
        <begin position="19"/>
        <end position="561"/>
    </location>
</feature>
<dbReference type="Pfam" id="PF06739">
    <property type="entry name" value="SBBP"/>
    <property type="match status" value="1"/>
</dbReference>
<dbReference type="NCBIfam" id="TIGR04183">
    <property type="entry name" value="Por_Secre_tail"/>
    <property type="match status" value="1"/>
</dbReference>
<evidence type="ECO:0000259" key="3">
    <source>
        <dbReference type="Pfam" id="PF18962"/>
    </source>
</evidence>
<name>A0ABY5IQU6_9FLAO</name>
<dbReference type="Proteomes" id="UP001059844">
    <property type="component" value="Chromosome"/>
</dbReference>
<sequence length="561" mass="62269">MRIITLLLVLFSFQIANAQIPDWEWVKNMDMTNNNWRRSITTDNNGDVIVITDFTKPTITFGNITINNDSPSYYYSDIAMVKYDSQGNVKWAKRFGGPKTDWSFAITTDNAGNIYFTGGYQETITIDSFTLTAFTLGYYIAKLDTNGNTVFVKKITNEEIIACNVLKTDNDGNVYLTGIFSIPTVTFDAIVIENEGFQNALSSDRSYVAKMDGNGNYLWVKASQSPHRHFTGVESIGLAVDDAGNVYNSGKFGCNTLKFGAITVTKSIGNDANYNMYLVKYDTNGNEMWVRSTGSTTGTQTCARAVKTDSDGNVYTAGFFSDSVNFGNTTLNSSGGEQQFIVKYNPNGDVIWIRNANAPAGHNAICSIDTDENNNLYTTGIFNNAQVDFGNGVVLTNPVEIDGALFVVKYTPEGEAVWGRKALSLNKFNFVNINCVTENDIYISSSYNGTGMTFGNHTIVKSEENYNQFLAKLAYNPLNTTDWDQNSTKVYPNPVKEQLTISNPEQFKTYRLYTMLGVKVKEGTIREEINTIDLSSLAKGIYLLELANPQSRSETIKIIKE</sequence>
<gene>
    <name evidence="4" type="ORF">NOX80_16565</name>
</gene>
<dbReference type="Pfam" id="PF18962">
    <property type="entry name" value="Por_Secre_tail"/>
    <property type="match status" value="1"/>
</dbReference>
<dbReference type="EMBL" id="CP101751">
    <property type="protein sequence ID" value="UUC45225.1"/>
    <property type="molecule type" value="Genomic_DNA"/>
</dbReference>
<accession>A0ABY5IQU6</accession>
<feature type="signal peptide" evidence="2">
    <location>
        <begin position="1"/>
        <end position="18"/>
    </location>
</feature>
<keyword evidence="5" id="KW-1185">Reference proteome</keyword>
<evidence type="ECO:0000256" key="2">
    <source>
        <dbReference type="SAM" id="SignalP"/>
    </source>
</evidence>
<dbReference type="InterPro" id="IPR052918">
    <property type="entry name" value="Motility_Chemotaxis_Reg"/>
</dbReference>
<evidence type="ECO:0000256" key="1">
    <source>
        <dbReference type="ARBA" id="ARBA00022729"/>
    </source>
</evidence>
<feature type="domain" description="Secretion system C-terminal sorting" evidence="3">
    <location>
        <begin position="490"/>
        <end position="554"/>
    </location>
</feature>
<organism evidence="4 5">
    <name type="scientific">Flavobacterium cerinum</name>
    <dbReference type="NCBI Taxonomy" id="2502784"/>
    <lineage>
        <taxon>Bacteria</taxon>
        <taxon>Pseudomonadati</taxon>
        <taxon>Bacteroidota</taxon>
        <taxon>Flavobacteriia</taxon>
        <taxon>Flavobacteriales</taxon>
        <taxon>Flavobacteriaceae</taxon>
        <taxon>Flavobacterium</taxon>
    </lineage>
</organism>
<protein>
    <submittedName>
        <fullName evidence="4">T9SS type A sorting domain-containing protein</fullName>
    </submittedName>
</protein>
<dbReference type="RefSeq" id="WP_256550917.1">
    <property type="nucleotide sequence ID" value="NZ_CP101751.1"/>
</dbReference>
<dbReference type="PANTHER" id="PTHR35580">
    <property type="entry name" value="CELL SURFACE GLYCOPROTEIN (S-LAYER PROTEIN)-LIKE PROTEIN"/>
    <property type="match status" value="1"/>
</dbReference>
<dbReference type="InterPro" id="IPR026444">
    <property type="entry name" value="Secre_tail"/>
</dbReference>
<dbReference type="SUPFAM" id="SSF101898">
    <property type="entry name" value="NHL repeat"/>
    <property type="match status" value="1"/>
</dbReference>
<evidence type="ECO:0000313" key="5">
    <source>
        <dbReference type="Proteomes" id="UP001059844"/>
    </source>
</evidence>
<proteinExistence type="predicted"/>
<dbReference type="PANTHER" id="PTHR35580:SF1">
    <property type="entry name" value="PHYTASE-LIKE DOMAIN-CONTAINING PROTEIN"/>
    <property type="match status" value="1"/>
</dbReference>
<reference evidence="4" key="1">
    <citation type="submission" date="2022-07" db="EMBL/GenBank/DDBJ databases">
        <title>Isolation, identification, and degradation of a PFOSA degrading strain from sewage treatment plant.</title>
        <authorList>
            <person name="Zhang L."/>
            <person name="Huo Y."/>
        </authorList>
    </citation>
    <scope>NUCLEOTIDE SEQUENCE</scope>
    <source>
        <strain evidence="4">C1</strain>
    </source>
</reference>
<keyword evidence="1 2" id="KW-0732">Signal</keyword>
<evidence type="ECO:0000313" key="4">
    <source>
        <dbReference type="EMBL" id="UUC45225.1"/>
    </source>
</evidence>
<dbReference type="InterPro" id="IPR010620">
    <property type="entry name" value="SBBP_repeat"/>
</dbReference>